<feature type="transmembrane region" description="Helical" evidence="5">
    <location>
        <begin position="576"/>
        <end position="596"/>
    </location>
</feature>
<evidence type="ECO:0000256" key="1">
    <source>
        <dbReference type="ARBA" id="ARBA00004141"/>
    </source>
</evidence>
<accession>A0ABT9NMP1</accession>
<comment type="subcellular location">
    <subcellularLocation>
        <location evidence="1">Membrane</location>
        <topology evidence="1">Multi-pass membrane protein</topology>
    </subcellularLocation>
</comment>
<dbReference type="Pfam" id="PF12698">
    <property type="entry name" value="ABC2_membrane_3"/>
    <property type="match status" value="1"/>
</dbReference>
<dbReference type="InterPro" id="IPR017500">
    <property type="entry name" value="Phage_infect_YhgE_N"/>
</dbReference>
<protein>
    <submittedName>
        <fullName evidence="7">Membrane protein</fullName>
    </submittedName>
</protein>
<dbReference type="SUPFAM" id="SSF101967">
    <property type="entry name" value="Adhesin YadA, collagen-binding domain"/>
    <property type="match status" value="1"/>
</dbReference>
<gene>
    <name evidence="7" type="ORF">J2S59_000914</name>
</gene>
<name>A0ABT9NMP1_9ACTN</name>
<dbReference type="RefSeq" id="WP_068120904.1">
    <property type="nucleotide sequence ID" value="NZ_CCXJ01000323.1"/>
</dbReference>
<reference evidence="7 8" key="1">
    <citation type="submission" date="2023-07" db="EMBL/GenBank/DDBJ databases">
        <title>Sequencing the genomes of 1000 actinobacteria strains.</title>
        <authorList>
            <person name="Klenk H.-P."/>
        </authorList>
    </citation>
    <scope>NUCLEOTIDE SEQUENCE [LARGE SCALE GENOMIC DNA]</scope>
    <source>
        <strain evidence="7 8">GD13</strain>
    </source>
</reference>
<sequence>MVPRWLTRVLIGTLAVPALFAGLVLWSFGDRDAATERIPAAVVNLDEPVTQGKGTNAQTVYAGRLLAAELTSPAQEEDRSLGWELADADDALTGLQEGRYFAVVTIPEDFSRTLAGIAGRDPSAAEITVRSNDAASPVVAQVSDQIGTIASARLGRFITARYLEGVFTQTATVGKQLGKAAGAAGQLADGAGQLGAGVAQAGQGAAELADGLGELDAGAAQLAGGATELSSGAQELAGGLRQLDTGASELAAGSRELAQRTRTLPGQAQQLADGAGQLAEGVVVYADLVADWAQACRTRPLLALQAPRLCTIARAAAGSGGAQAAELASGAEQLADGTQELAAAAPELRAGIQQLAGGARQLAGATGEAATGATQLAGGARQLADGTAELATGASVAGDGARALATGAGQLNDGTGQLRDGAQQLATGLTEGAEQVPSQDPSEAGDMAEVVSQPVRSTNQRVGDPVDLQTSLTPAAVALALWIGAFVTFLVRPALPQALAERAGPAYRVVLGGLRPAWLLGLGQALLVVVATVWLAGSPAGLSGWLGLVAALALGGAVFAAVAQAFVAVSGPRRGWIALIVFTALQVVTLGGLVPIQTAPAPLAALDGLLPVSALARVVTPVLVPDAPASAAGAVVVLLVWAGAAGAVSVLAARRRQQVRVADLRRDLEPART</sequence>
<feature type="domain" description="ABC-2 type transporter transmembrane" evidence="6">
    <location>
        <begin position="9"/>
        <end position="152"/>
    </location>
</feature>
<keyword evidence="4 5" id="KW-0472">Membrane</keyword>
<dbReference type="NCBIfam" id="TIGR03061">
    <property type="entry name" value="pip_yhgE_Nterm"/>
    <property type="match status" value="1"/>
</dbReference>
<comment type="caution">
    <text evidence="7">The sequence shown here is derived from an EMBL/GenBank/DDBJ whole genome shotgun (WGS) entry which is preliminary data.</text>
</comment>
<dbReference type="PANTHER" id="PTHR43077">
    <property type="entry name" value="TRANSPORT PERMEASE YVFS-RELATED"/>
    <property type="match status" value="1"/>
</dbReference>
<dbReference type="NCBIfam" id="TIGR03057">
    <property type="entry name" value="xxxLxxG_by_4"/>
    <property type="match status" value="4"/>
</dbReference>
<evidence type="ECO:0000313" key="8">
    <source>
        <dbReference type="Proteomes" id="UP001240447"/>
    </source>
</evidence>
<feature type="transmembrane region" description="Helical" evidence="5">
    <location>
        <begin position="542"/>
        <end position="569"/>
    </location>
</feature>
<feature type="transmembrane region" description="Helical" evidence="5">
    <location>
        <begin position="631"/>
        <end position="653"/>
    </location>
</feature>
<dbReference type="Proteomes" id="UP001240447">
    <property type="component" value="Unassembled WGS sequence"/>
</dbReference>
<dbReference type="InterPro" id="IPR023908">
    <property type="entry name" value="xxxLxxG_rpt"/>
</dbReference>
<keyword evidence="8" id="KW-1185">Reference proteome</keyword>
<dbReference type="InterPro" id="IPR013525">
    <property type="entry name" value="ABC2_TM"/>
</dbReference>
<evidence type="ECO:0000256" key="2">
    <source>
        <dbReference type="ARBA" id="ARBA00022692"/>
    </source>
</evidence>
<dbReference type="EMBL" id="JAUSQM010000001">
    <property type="protein sequence ID" value="MDP9821105.1"/>
    <property type="molecule type" value="Genomic_DNA"/>
</dbReference>
<keyword evidence="3 5" id="KW-1133">Transmembrane helix</keyword>
<dbReference type="PANTHER" id="PTHR43077:SF10">
    <property type="entry name" value="TRANSPORT PERMEASE PROTEIN"/>
    <property type="match status" value="1"/>
</dbReference>
<feature type="transmembrane region" description="Helical" evidence="5">
    <location>
        <begin position="516"/>
        <end position="536"/>
    </location>
</feature>
<evidence type="ECO:0000256" key="4">
    <source>
        <dbReference type="ARBA" id="ARBA00023136"/>
    </source>
</evidence>
<dbReference type="InterPro" id="IPR051328">
    <property type="entry name" value="T7SS_ABC-Transporter"/>
</dbReference>
<proteinExistence type="predicted"/>
<evidence type="ECO:0000256" key="5">
    <source>
        <dbReference type="SAM" id="Phobius"/>
    </source>
</evidence>
<dbReference type="InterPro" id="IPR011049">
    <property type="entry name" value="Serralysin-like_metalloprot_C"/>
</dbReference>
<evidence type="ECO:0000259" key="6">
    <source>
        <dbReference type="Pfam" id="PF12698"/>
    </source>
</evidence>
<organism evidence="7 8">
    <name type="scientific">Nocardioides massiliensis</name>
    <dbReference type="NCBI Taxonomy" id="1325935"/>
    <lineage>
        <taxon>Bacteria</taxon>
        <taxon>Bacillati</taxon>
        <taxon>Actinomycetota</taxon>
        <taxon>Actinomycetes</taxon>
        <taxon>Propionibacteriales</taxon>
        <taxon>Nocardioidaceae</taxon>
        <taxon>Nocardioides</taxon>
    </lineage>
</organism>
<evidence type="ECO:0000256" key="3">
    <source>
        <dbReference type="ARBA" id="ARBA00022989"/>
    </source>
</evidence>
<evidence type="ECO:0000313" key="7">
    <source>
        <dbReference type="EMBL" id="MDP9821105.1"/>
    </source>
</evidence>
<feature type="transmembrane region" description="Helical" evidence="5">
    <location>
        <begin position="9"/>
        <end position="29"/>
    </location>
</feature>
<keyword evidence="2 5" id="KW-0812">Transmembrane</keyword>
<dbReference type="Gene3D" id="1.10.287.950">
    <property type="entry name" value="Methyl-accepting chemotaxis protein"/>
    <property type="match status" value="2"/>
</dbReference>
<feature type="transmembrane region" description="Helical" evidence="5">
    <location>
        <begin position="475"/>
        <end position="495"/>
    </location>
</feature>
<dbReference type="SUPFAM" id="SSF58104">
    <property type="entry name" value="Methyl-accepting chemotaxis protein (MCP) signaling domain"/>
    <property type="match status" value="1"/>
</dbReference>